<reference evidence="7" key="1">
    <citation type="submission" date="2015-09" db="EMBL/GenBank/DDBJ databases">
        <title>Scylla olivacea transcriptome.</title>
        <authorList>
            <person name="Ikhwanuddin M."/>
        </authorList>
    </citation>
    <scope>NUCLEOTIDE SEQUENCE</scope>
</reference>
<dbReference type="GO" id="GO:0006914">
    <property type="term" value="P:autophagy"/>
    <property type="evidence" value="ECO:0007669"/>
    <property type="project" value="TreeGrafter"/>
</dbReference>
<organism evidence="7">
    <name type="scientific">Scylla olivacea</name>
    <name type="common">Orange mud crab</name>
    <name type="synonym">Cancer olivacea</name>
    <dbReference type="NCBI Taxonomy" id="85551"/>
    <lineage>
        <taxon>Eukaryota</taxon>
        <taxon>Metazoa</taxon>
        <taxon>Ecdysozoa</taxon>
        <taxon>Arthropoda</taxon>
        <taxon>Crustacea</taxon>
        <taxon>Multicrustacea</taxon>
        <taxon>Malacostraca</taxon>
        <taxon>Eumalacostraca</taxon>
        <taxon>Eucarida</taxon>
        <taxon>Decapoda</taxon>
        <taxon>Pleocyemata</taxon>
        <taxon>Brachyura</taxon>
        <taxon>Eubrachyura</taxon>
        <taxon>Portunoidea</taxon>
        <taxon>Portunidae</taxon>
        <taxon>Portuninae</taxon>
        <taxon>Scylla</taxon>
    </lineage>
</organism>
<accession>A0A0P4VTG1</accession>
<evidence type="ECO:0000256" key="1">
    <source>
        <dbReference type="ARBA" id="ARBA00004496"/>
    </source>
</evidence>
<dbReference type="PROSITE" id="PS50236">
    <property type="entry name" value="CHCR"/>
    <property type="match status" value="1"/>
</dbReference>
<dbReference type="InterPro" id="IPR000547">
    <property type="entry name" value="Clathrin_H-chain/VPS_repeat"/>
</dbReference>
<dbReference type="Pfam" id="PF10366">
    <property type="entry name" value="Vps39_1"/>
    <property type="match status" value="1"/>
</dbReference>
<dbReference type="EMBL" id="GDRN01098294">
    <property type="protein sequence ID" value="JAI58973.1"/>
    <property type="molecule type" value="Transcribed_RNA"/>
</dbReference>
<keyword evidence="2" id="KW-0813">Transport</keyword>
<dbReference type="PROSITE" id="PS50219">
    <property type="entry name" value="CNH"/>
    <property type="match status" value="1"/>
</dbReference>
<keyword evidence="4" id="KW-0653">Protein transport</keyword>
<name>A0A0P4VTG1_SCYOL</name>
<evidence type="ECO:0000256" key="3">
    <source>
        <dbReference type="ARBA" id="ARBA00022490"/>
    </source>
</evidence>
<evidence type="ECO:0000256" key="2">
    <source>
        <dbReference type="ARBA" id="ARBA00022448"/>
    </source>
</evidence>
<dbReference type="InterPro" id="IPR019452">
    <property type="entry name" value="VPS39/TGF_beta_rcpt-assoc_1"/>
</dbReference>
<dbReference type="GO" id="GO:0034058">
    <property type="term" value="P:endosomal vesicle fusion"/>
    <property type="evidence" value="ECO:0007669"/>
    <property type="project" value="TreeGrafter"/>
</dbReference>
<feature type="domain" description="CNH" evidence="6">
    <location>
        <begin position="16"/>
        <end position="287"/>
    </location>
</feature>
<evidence type="ECO:0000256" key="4">
    <source>
        <dbReference type="ARBA" id="ARBA00022927"/>
    </source>
</evidence>
<dbReference type="GO" id="GO:0016020">
    <property type="term" value="C:membrane"/>
    <property type="evidence" value="ECO:0007669"/>
    <property type="project" value="TreeGrafter"/>
</dbReference>
<dbReference type="GO" id="GO:0005737">
    <property type="term" value="C:cytoplasm"/>
    <property type="evidence" value="ECO:0007669"/>
    <property type="project" value="UniProtKB-SubCell"/>
</dbReference>
<keyword evidence="3" id="KW-0963">Cytoplasm</keyword>
<evidence type="ECO:0000313" key="7">
    <source>
        <dbReference type="EMBL" id="JAI58973.1"/>
    </source>
</evidence>
<protein>
    <recommendedName>
        <fullName evidence="6">CNH domain-containing protein</fullName>
    </recommendedName>
</protein>
<dbReference type="PANTHER" id="PTHR12894">
    <property type="entry name" value="CNH DOMAIN CONTAINING"/>
    <property type="match status" value="1"/>
</dbReference>
<dbReference type="AlphaFoldDB" id="A0A0P4VTG1"/>
<dbReference type="Pfam" id="PF00780">
    <property type="entry name" value="CNH"/>
    <property type="match status" value="1"/>
</dbReference>
<dbReference type="InterPro" id="IPR032914">
    <property type="entry name" value="Vam6/VPS39/TRAP1"/>
</dbReference>
<feature type="repeat" description="CHCR" evidence="5">
    <location>
        <begin position="548"/>
        <end position="718"/>
    </location>
</feature>
<evidence type="ECO:0000259" key="6">
    <source>
        <dbReference type="PROSITE" id="PS50219"/>
    </source>
</evidence>
<sequence>MALKAFDLVSVLGRVDLKIECLEASGSDLYLGSDESMVVHYLVEERTSESTGKIIYSTNRMSQKNLGTKKAVTQLKTASALCRLMALSDGNLYLLDSDMLNTIGSGPKIKNVTVFCVNENPNTLDPFTVQLCVGKRRCIQFCSLHEDRVSFLRELSTHEPVNIAMDGNYVCVAGQGQYCVFNVEAATRQDLFPYDMATTYPHVKRIAKEEFLLAGPGNLGMFVTAAGISERPPIQWSEGITALSYYHPYIITVTSQFIRVYSLIDQQHKQTINFSGGELVGNFDGQLYVAANSCVSCLMPQPWTMQVEALMDSERVEEAVELAEHSGAVGMSQEQYQQLCRTLLQRAGFIKLAHGVFDQAQEYFLKGAVDVREVISLFPGLLPAAVEFTRAQPPMHHLADISQAMQGDQTRIKAAKTFLLSFLLHLRFQGHLTHRMEVDTAIIKLQAEGDSSDLLLFLDHSDIACNLPECTQWLTDHKQFSALAKLHRVLGNLEKSLEVLTKLVREEVTDKHFQGVKDLVDCLVLATDTNVVWRYADFVLDRDSGEGVRVFTETQAALDPSRVLHTLQRYPEARLGFLHHLIDTKKLQDEKYHTELVLHYVDEAVRLMDAGDTAQRDQLNETRAKLQDLLNSSSHYQAHPVLARLQGTNLHVETAAVFGRLGEHEKALSMLVHQLKDFSAAEQYCIAQSRVATSSSAKSNIFLKLLKIYLRPPPGCNEDDIELVPAIELLSVHAEELDVSSVLALLPPTWSLAIIHHYLRAALRNSLHQSRIKRIQQTLLRSENLQQKFVLYKLSKDMGPIPLAANRVCCVCNRGFTSCSFTIYPNGVMAHPSCAPNPSVCPLTGTVFQAAHNSPTSPAPAHQYRL</sequence>
<dbReference type="PANTHER" id="PTHR12894:SF27">
    <property type="entry name" value="TRANSFORMING GROWTH FACTOR-BETA RECEPTOR-ASSOCIATED PROTEIN 1"/>
    <property type="match status" value="1"/>
</dbReference>
<dbReference type="InterPro" id="IPR001180">
    <property type="entry name" value="CNH_dom"/>
</dbReference>
<evidence type="ECO:0000256" key="5">
    <source>
        <dbReference type="PROSITE-ProRule" id="PRU01006"/>
    </source>
</evidence>
<dbReference type="GO" id="GO:0006886">
    <property type="term" value="P:intracellular protein transport"/>
    <property type="evidence" value="ECO:0007669"/>
    <property type="project" value="UniProtKB-UniRule"/>
</dbReference>
<comment type="subcellular location">
    <subcellularLocation>
        <location evidence="1">Cytoplasm</location>
    </subcellularLocation>
</comment>
<proteinExistence type="predicted"/>